<feature type="compositionally biased region" description="Acidic residues" evidence="1">
    <location>
        <begin position="283"/>
        <end position="292"/>
    </location>
</feature>
<feature type="region of interest" description="Disordered" evidence="1">
    <location>
        <begin position="37"/>
        <end position="60"/>
    </location>
</feature>
<feature type="transmembrane region" description="Helical" evidence="2">
    <location>
        <begin position="113"/>
        <end position="134"/>
    </location>
</feature>
<dbReference type="STRING" id="660518.SAMN05216218_11142"/>
<keyword evidence="4" id="KW-1185">Reference proteome</keyword>
<dbReference type="InterPro" id="IPR016024">
    <property type="entry name" value="ARM-type_fold"/>
</dbReference>
<dbReference type="EMBL" id="FNBK01000011">
    <property type="protein sequence ID" value="SDF90389.1"/>
    <property type="molecule type" value="Genomic_DNA"/>
</dbReference>
<dbReference type="SUPFAM" id="SSF48371">
    <property type="entry name" value="ARM repeat"/>
    <property type="match status" value="1"/>
</dbReference>
<keyword evidence="2" id="KW-1133">Transmembrane helix</keyword>
<feature type="compositionally biased region" description="Polar residues" evidence="1">
    <location>
        <begin position="189"/>
        <end position="203"/>
    </location>
</feature>
<name>A0A1G7PXK8_9EURY</name>
<evidence type="ECO:0000256" key="2">
    <source>
        <dbReference type="SAM" id="Phobius"/>
    </source>
</evidence>
<evidence type="ECO:0000256" key="1">
    <source>
        <dbReference type="SAM" id="MobiDB-lite"/>
    </source>
</evidence>
<feature type="transmembrane region" description="Helical" evidence="2">
    <location>
        <begin position="140"/>
        <end position="173"/>
    </location>
</feature>
<dbReference type="InterPro" id="IPR011989">
    <property type="entry name" value="ARM-like"/>
</dbReference>
<dbReference type="Gene3D" id="1.25.10.10">
    <property type="entry name" value="Leucine-rich Repeat Variant"/>
    <property type="match status" value="1"/>
</dbReference>
<feature type="compositionally biased region" description="Basic and acidic residues" evidence="1">
    <location>
        <begin position="204"/>
        <end position="221"/>
    </location>
</feature>
<organism evidence="3 4">
    <name type="scientific">Halorientalis regularis</name>
    <dbReference type="NCBI Taxonomy" id="660518"/>
    <lineage>
        <taxon>Archaea</taxon>
        <taxon>Methanobacteriati</taxon>
        <taxon>Methanobacteriota</taxon>
        <taxon>Stenosarchaea group</taxon>
        <taxon>Halobacteria</taxon>
        <taxon>Halobacteriales</taxon>
        <taxon>Haloarculaceae</taxon>
        <taxon>Halorientalis</taxon>
    </lineage>
</organism>
<dbReference type="Proteomes" id="UP000199076">
    <property type="component" value="Unassembled WGS sequence"/>
</dbReference>
<keyword evidence="2" id="KW-0472">Membrane</keyword>
<feature type="compositionally biased region" description="Low complexity" evidence="1">
    <location>
        <begin position="223"/>
        <end position="235"/>
    </location>
</feature>
<keyword evidence="2" id="KW-0812">Transmembrane</keyword>
<dbReference type="AlphaFoldDB" id="A0A1G7PXK8"/>
<feature type="region of interest" description="Disordered" evidence="1">
    <location>
        <begin position="189"/>
        <end position="316"/>
    </location>
</feature>
<sequence length="401" mass="42340">MFFALKLIRFVFRLFLKLVLFPFKLIKRLLGTEQSTEQWAETGEAETEATEGTPETLADSPEGLSVAATQAKNNIQRFRKGLIAVGVVQLLVGLFAVFNIAQSPIGGFRPALVDGLLLTVVVFSLAPIGVGFGLTRWTTASWYLGMAFCGLQIVLSVFALPGGLITIGIYGILGYLGYTGRPALMTLSNAGGSPTGDESGQQESIERQSHDTGGAVDHEDIPPSDSEPAADAPTDGTASSQTERTDTPPADTTSTEPAPEPSANDETEDPGDGGQGDHQSDPSETDAGETDSAEPRADAGAVEGDPVEEYREELHADSASIRRAAVEDLVAATSSDSVPTQAAIDALSERLEDEDPEVRAVACRGLGQLGAEQVKPKLEDLRIDTDPDVSRAASQALRNIE</sequence>
<proteinExistence type="predicted"/>
<dbReference type="RefSeq" id="WP_092693575.1">
    <property type="nucleotide sequence ID" value="NZ_FNBK01000011.1"/>
</dbReference>
<gene>
    <name evidence="3" type="ORF">SAMN05216218_11142</name>
</gene>
<reference evidence="4" key="1">
    <citation type="submission" date="2016-10" db="EMBL/GenBank/DDBJ databases">
        <authorList>
            <person name="Varghese N."/>
            <person name="Submissions S."/>
        </authorList>
    </citation>
    <scope>NUCLEOTIDE SEQUENCE [LARGE SCALE GENOMIC DNA]</scope>
    <source>
        <strain evidence="4">IBRC-M 10760</strain>
    </source>
</reference>
<dbReference type="Pfam" id="PF13646">
    <property type="entry name" value="HEAT_2"/>
    <property type="match status" value="1"/>
</dbReference>
<evidence type="ECO:0000313" key="4">
    <source>
        <dbReference type="Proteomes" id="UP000199076"/>
    </source>
</evidence>
<protein>
    <submittedName>
        <fullName evidence="3">HEAT repeat-containing protein</fullName>
    </submittedName>
</protein>
<feature type="transmembrane region" description="Helical" evidence="2">
    <location>
        <begin position="82"/>
        <end position="101"/>
    </location>
</feature>
<accession>A0A1G7PXK8</accession>
<evidence type="ECO:0000313" key="3">
    <source>
        <dbReference type="EMBL" id="SDF90389.1"/>
    </source>
</evidence>